<dbReference type="InterPro" id="IPR036890">
    <property type="entry name" value="HATPase_C_sf"/>
</dbReference>
<dbReference type="Gene3D" id="1.10.287.130">
    <property type="match status" value="1"/>
</dbReference>
<sequence>MSIKNRINNVYRYFEPNLSIIGYLGAIGFPLYYFVWNYLFPQQYENLLLRVICGSFFIPFILKDHMPNWFSRFKDIHFVFTLTIALPFFFSYMLLMNDWSIIWIMSFMTAVFLSILLIYDVYIITGMSIIGIAAGVTAALSFNHVEIHNFHWGYVAVISFAYVTGIASHYRNHVHYEDQLLFARSFSAGIAHEMRNPFSSLYSSMELMLDILRQRSEQCAHNNEENTNELKSIIRSNMTVINNSNETINLLLSSINEHAISKNTFQEYSIVNVIKNAVESYGYQSSEDRNLVTVKYNKDTTYFGSDILFRYVIFNLMKNALYYKGKKNFNIEINIDINKLHNVIKVKDTGIGIAKSNISSIFDEFYTHGKKNSSGLGLPFCQKVITAFGGSICCQSQQGEWTEFTILLPKIDSKSTNKLKYELLAQKRLLYIGDNNQDVFELQKNSFSFGYHFLTVSPFRLVDIDQHLNQADMILVNLDSYDEHNYYMTKLQHKLALSTTKVLYLYREEKALHLILNPKVNYKLVNLDKLKPGVTEGICRYFFTHFNQETVPSPNSLETQSILLVDDNTSLRMYTGILLQRSGYHVIHAENGLKALQHLDTHNVDLIMMDLEMPLMGGLETAKQIRGNDQYKNHHHTPIICFSASLNTEQQQELKAAGMNGFIFKPATKDQIFETIDRYLN</sequence>
<keyword evidence="8" id="KW-0418">Kinase</keyword>
<dbReference type="InterPro" id="IPR005467">
    <property type="entry name" value="His_kinase_dom"/>
</dbReference>
<dbReference type="SMART" id="SM00448">
    <property type="entry name" value="REC"/>
    <property type="match status" value="1"/>
</dbReference>
<dbReference type="PROSITE" id="PS50110">
    <property type="entry name" value="RESPONSE_REGULATORY"/>
    <property type="match status" value="1"/>
</dbReference>
<dbReference type="PANTHER" id="PTHR43547:SF2">
    <property type="entry name" value="HYBRID SIGNAL TRANSDUCTION HISTIDINE KINASE C"/>
    <property type="match status" value="1"/>
</dbReference>
<feature type="domain" description="Response regulatory" evidence="7">
    <location>
        <begin position="561"/>
        <end position="680"/>
    </location>
</feature>
<organism evidence="8 9">
    <name type="scientific">Photobacterium leiognathi subsp. mandapamensis</name>
    <name type="common">Photobacterium mandapamensis</name>
    <dbReference type="NCBI Taxonomy" id="48408"/>
    <lineage>
        <taxon>Bacteria</taxon>
        <taxon>Pseudomonadati</taxon>
        <taxon>Pseudomonadota</taxon>
        <taxon>Gammaproteobacteria</taxon>
        <taxon>Vibrionales</taxon>
        <taxon>Vibrionaceae</taxon>
        <taxon>Photobacterium</taxon>
    </lineage>
</organism>
<comment type="catalytic activity">
    <reaction evidence="1">
        <text>ATP + protein L-histidine = ADP + protein N-phospho-L-histidine.</text>
        <dbReference type="EC" id="2.7.13.3"/>
    </reaction>
</comment>
<dbReference type="SMART" id="SM00387">
    <property type="entry name" value="HATPase_c"/>
    <property type="match status" value="1"/>
</dbReference>
<dbReference type="CDD" id="cd00082">
    <property type="entry name" value="HisKA"/>
    <property type="match status" value="1"/>
</dbReference>
<feature type="modified residue" description="4-aspartylphosphate" evidence="4">
    <location>
        <position position="610"/>
    </location>
</feature>
<keyword evidence="3 4" id="KW-0597">Phosphoprotein</keyword>
<dbReference type="InterPro" id="IPR003661">
    <property type="entry name" value="HisK_dim/P_dom"/>
</dbReference>
<dbReference type="EC" id="2.7.13.3" evidence="2"/>
<evidence type="ECO:0000256" key="4">
    <source>
        <dbReference type="PROSITE-ProRule" id="PRU00169"/>
    </source>
</evidence>
<keyword evidence="8" id="KW-0808">Transferase</keyword>
<dbReference type="InterPro" id="IPR003594">
    <property type="entry name" value="HATPase_dom"/>
</dbReference>
<evidence type="ECO:0000259" key="6">
    <source>
        <dbReference type="PROSITE" id="PS50109"/>
    </source>
</evidence>
<evidence type="ECO:0000259" key="7">
    <source>
        <dbReference type="PROSITE" id="PS50110"/>
    </source>
</evidence>
<dbReference type="RefSeq" id="WP_107185346.1">
    <property type="nucleotide sequence ID" value="NZ_JAWQGC010000001.1"/>
</dbReference>
<name>A0A2T3KTS8_PHOLD</name>
<dbReference type="EMBL" id="PYNS01000014">
    <property type="protein sequence ID" value="PSV10063.1"/>
    <property type="molecule type" value="Genomic_DNA"/>
</dbReference>
<feature type="transmembrane region" description="Helical" evidence="5">
    <location>
        <begin position="126"/>
        <end position="145"/>
    </location>
</feature>
<feature type="transmembrane region" description="Helical" evidence="5">
    <location>
        <begin position="151"/>
        <end position="170"/>
    </location>
</feature>
<evidence type="ECO:0000313" key="9">
    <source>
        <dbReference type="Proteomes" id="UP000240530"/>
    </source>
</evidence>
<keyword evidence="5" id="KW-0812">Transmembrane</keyword>
<feature type="transmembrane region" description="Helical" evidence="5">
    <location>
        <begin position="47"/>
        <end position="64"/>
    </location>
</feature>
<dbReference type="Gene3D" id="3.40.50.2300">
    <property type="match status" value="1"/>
</dbReference>
<dbReference type="SUPFAM" id="SSF47384">
    <property type="entry name" value="Homodimeric domain of signal transducing histidine kinase"/>
    <property type="match status" value="1"/>
</dbReference>
<dbReference type="GO" id="GO:0000155">
    <property type="term" value="F:phosphorelay sensor kinase activity"/>
    <property type="evidence" value="ECO:0007669"/>
    <property type="project" value="InterPro"/>
</dbReference>
<dbReference type="AlphaFoldDB" id="A0A2T3KTS8"/>
<feature type="transmembrane region" description="Helical" evidence="5">
    <location>
        <begin position="101"/>
        <end position="119"/>
    </location>
</feature>
<feature type="transmembrane region" description="Helical" evidence="5">
    <location>
        <begin position="76"/>
        <end position="95"/>
    </location>
</feature>
<evidence type="ECO:0000313" key="8">
    <source>
        <dbReference type="EMBL" id="PSV10063.1"/>
    </source>
</evidence>
<gene>
    <name evidence="8" type="ORF">C0W93_12990</name>
</gene>
<dbReference type="PANTHER" id="PTHR43547">
    <property type="entry name" value="TWO-COMPONENT HISTIDINE KINASE"/>
    <property type="match status" value="1"/>
</dbReference>
<dbReference type="InterPro" id="IPR004358">
    <property type="entry name" value="Sig_transdc_His_kin-like_C"/>
</dbReference>
<reference evidence="8 9" key="1">
    <citation type="submission" date="2018-03" db="EMBL/GenBank/DDBJ databases">
        <title>Whole genome sequencing of Histamine producing bacteria.</title>
        <authorList>
            <person name="Butler K."/>
        </authorList>
    </citation>
    <scope>NUCLEOTIDE SEQUENCE [LARGE SCALE GENOMIC DNA]</scope>
    <source>
        <strain evidence="8 9">Res.4.1</strain>
    </source>
</reference>
<evidence type="ECO:0000256" key="3">
    <source>
        <dbReference type="ARBA" id="ARBA00022553"/>
    </source>
</evidence>
<dbReference type="SUPFAM" id="SSF52172">
    <property type="entry name" value="CheY-like"/>
    <property type="match status" value="1"/>
</dbReference>
<keyword evidence="5" id="KW-0472">Membrane</keyword>
<dbReference type="PROSITE" id="PS50109">
    <property type="entry name" value="HIS_KIN"/>
    <property type="match status" value="1"/>
</dbReference>
<protein>
    <recommendedName>
        <fullName evidence="2">histidine kinase</fullName>
        <ecNumber evidence="2">2.7.13.3</ecNumber>
    </recommendedName>
</protein>
<dbReference type="InterPro" id="IPR011006">
    <property type="entry name" value="CheY-like_superfamily"/>
</dbReference>
<feature type="transmembrane region" description="Helical" evidence="5">
    <location>
        <begin position="20"/>
        <end position="41"/>
    </location>
</feature>
<feature type="domain" description="Histidine kinase" evidence="6">
    <location>
        <begin position="189"/>
        <end position="412"/>
    </location>
</feature>
<evidence type="ECO:0000256" key="5">
    <source>
        <dbReference type="SAM" id="Phobius"/>
    </source>
</evidence>
<dbReference type="Gene3D" id="3.30.565.10">
    <property type="entry name" value="Histidine kinase-like ATPase, C-terminal domain"/>
    <property type="match status" value="1"/>
</dbReference>
<dbReference type="Pfam" id="PF00072">
    <property type="entry name" value="Response_reg"/>
    <property type="match status" value="1"/>
</dbReference>
<dbReference type="Pfam" id="PF02518">
    <property type="entry name" value="HATPase_c"/>
    <property type="match status" value="1"/>
</dbReference>
<keyword evidence="5" id="KW-1133">Transmembrane helix</keyword>
<dbReference type="PRINTS" id="PR00344">
    <property type="entry name" value="BCTRLSENSOR"/>
</dbReference>
<dbReference type="CDD" id="cd17546">
    <property type="entry name" value="REC_hyHK_CKI1_RcsC-like"/>
    <property type="match status" value="1"/>
</dbReference>
<dbReference type="InterPro" id="IPR001789">
    <property type="entry name" value="Sig_transdc_resp-reg_receiver"/>
</dbReference>
<evidence type="ECO:0000256" key="2">
    <source>
        <dbReference type="ARBA" id="ARBA00012438"/>
    </source>
</evidence>
<proteinExistence type="predicted"/>
<dbReference type="InterPro" id="IPR036097">
    <property type="entry name" value="HisK_dim/P_sf"/>
</dbReference>
<dbReference type="SUPFAM" id="SSF55874">
    <property type="entry name" value="ATPase domain of HSP90 chaperone/DNA topoisomerase II/histidine kinase"/>
    <property type="match status" value="1"/>
</dbReference>
<accession>A0A2T3KTS8</accession>
<dbReference type="Proteomes" id="UP000240530">
    <property type="component" value="Unassembled WGS sequence"/>
</dbReference>
<comment type="caution">
    <text evidence="8">The sequence shown here is derived from an EMBL/GenBank/DDBJ whole genome shotgun (WGS) entry which is preliminary data.</text>
</comment>
<evidence type="ECO:0000256" key="1">
    <source>
        <dbReference type="ARBA" id="ARBA00000085"/>
    </source>
</evidence>